<feature type="non-terminal residue" evidence="1">
    <location>
        <position position="1"/>
    </location>
</feature>
<comment type="caution">
    <text evidence="1">The sequence shown here is derived from an EMBL/GenBank/DDBJ whole genome shotgun (WGS) entry which is preliminary data.</text>
</comment>
<reference evidence="1 2" key="1">
    <citation type="journal article" date="2021" name="BMC Genomics">
        <title>Datura genome reveals duplications of psychoactive alkaloid biosynthetic genes and high mutation rate following tissue culture.</title>
        <authorList>
            <person name="Rajewski A."/>
            <person name="Carter-House D."/>
            <person name="Stajich J."/>
            <person name="Litt A."/>
        </authorList>
    </citation>
    <scope>NUCLEOTIDE SEQUENCE [LARGE SCALE GENOMIC DNA]</scope>
    <source>
        <strain evidence="1">AR-01</strain>
    </source>
</reference>
<dbReference type="Proteomes" id="UP000823775">
    <property type="component" value="Unassembled WGS sequence"/>
</dbReference>
<sequence>VACGLAPPNCPAECEAHGKTSLPLRLVPRKDRHHTPNALEVEKVGYDTISKSLSYPTHQSSDGLLDASGYAGIASGSQGVGWLVDGGAMSAATFLKYPLRF</sequence>
<gene>
    <name evidence="1" type="ORF">HAX54_023245</name>
</gene>
<accession>A0ABS8UYC2</accession>
<evidence type="ECO:0000313" key="1">
    <source>
        <dbReference type="EMBL" id="MCD9639008.1"/>
    </source>
</evidence>
<name>A0ABS8UYC2_DATST</name>
<evidence type="ECO:0000313" key="2">
    <source>
        <dbReference type="Proteomes" id="UP000823775"/>
    </source>
</evidence>
<protein>
    <submittedName>
        <fullName evidence="1">Uncharacterized protein</fullName>
    </submittedName>
</protein>
<organism evidence="1 2">
    <name type="scientific">Datura stramonium</name>
    <name type="common">Jimsonweed</name>
    <name type="synonym">Common thornapple</name>
    <dbReference type="NCBI Taxonomy" id="4076"/>
    <lineage>
        <taxon>Eukaryota</taxon>
        <taxon>Viridiplantae</taxon>
        <taxon>Streptophyta</taxon>
        <taxon>Embryophyta</taxon>
        <taxon>Tracheophyta</taxon>
        <taxon>Spermatophyta</taxon>
        <taxon>Magnoliopsida</taxon>
        <taxon>eudicotyledons</taxon>
        <taxon>Gunneridae</taxon>
        <taxon>Pentapetalae</taxon>
        <taxon>asterids</taxon>
        <taxon>lamiids</taxon>
        <taxon>Solanales</taxon>
        <taxon>Solanaceae</taxon>
        <taxon>Solanoideae</taxon>
        <taxon>Datureae</taxon>
        <taxon>Datura</taxon>
    </lineage>
</organism>
<dbReference type="EMBL" id="JACEIK010002818">
    <property type="protein sequence ID" value="MCD9639008.1"/>
    <property type="molecule type" value="Genomic_DNA"/>
</dbReference>
<proteinExistence type="predicted"/>
<keyword evidence="2" id="KW-1185">Reference proteome</keyword>